<keyword evidence="3" id="KW-1185">Reference proteome</keyword>
<evidence type="ECO:0000313" key="3">
    <source>
        <dbReference type="Proteomes" id="UP001498398"/>
    </source>
</evidence>
<accession>A0ABR1K5T4</accession>
<dbReference type="PANTHER" id="PTHR37049:SF4">
    <property type="entry name" value="RHODANESE DOMAIN-CONTAINING PROTEIN"/>
    <property type="match status" value="1"/>
</dbReference>
<proteinExistence type="predicted"/>
<reference evidence="2 3" key="1">
    <citation type="submission" date="2024-01" db="EMBL/GenBank/DDBJ databases">
        <title>A draft genome for the cacao thread blight pathogen Marasmiellus scandens.</title>
        <authorList>
            <person name="Baruah I.K."/>
            <person name="Leung J."/>
            <person name="Bukari Y."/>
            <person name="Amoako-Attah I."/>
            <person name="Meinhardt L.W."/>
            <person name="Bailey B.A."/>
            <person name="Cohen S.P."/>
        </authorList>
    </citation>
    <scope>NUCLEOTIDE SEQUENCE [LARGE SCALE GENOMIC DNA]</scope>
    <source>
        <strain evidence="2 3">GH-19</strain>
    </source>
</reference>
<dbReference type="PANTHER" id="PTHR37049">
    <property type="entry name" value="PEPTIDASE S41 FAMILY PROTEIN"/>
    <property type="match status" value="1"/>
</dbReference>
<keyword evidence="1" id="KW-0732">Signal</keyword>
<feature type="chain" id="PRO_5046892166" evidence="1">
    <location>
        <begin position="18"/>
        <end position="406"/>
    </location>
</feature>
<evidence type="ECO:0000256" key="1">
    <source>
        <dbReference type="SAM" id="SignalP"/>
    </source>
</evidence>
<dbReference type="Proteomes" id="UP001498398">
    <property type="component" value="Unassembled WGS sequence"/>
</dbReference>
<sequence length="406" mass="45135">MARLVVLTLTALLAVAGESVNDPCAAIAGKKWVHPAEARACLTAFPVDPVVKANTIEVLNKTLAFHTSVNYQVHAPPPFQDDVNEDLLADLARVASKEDYQSEFELHLDLFRSFKRVNDGHCVVINYCYDSLYISYLPTPLVLLTRPDGKQDVFIAPEAFEVASAEFGDEIEFWQNALPGKLKGQLQSLSGARVLLLNGEDPFVAVNKNALVTGSYQGFGTRQTSFFSSYYRGDKGWLYNMGNFAQQIHPLTDSVELTIMRNNSGEIDVVTLPYRSRFGSQSKNFTDSASYRANNCVATMTTNGYDLYTPPYFTSDPESPSPNPLTYAQQQPLLNPSDARRHRVNVLLDATPLTDVDLPERMQPSGPSLNSSYSVAQFYLMEDNTTGVLAWEAFPRPISQRFRIVC</sequence>
<gene>
    <name evidence="2" type="ORF">VKT23_000891</name>
</gene>
<dbReference type="EMBL" id="JBANRG010000001">
    <property type="protein sequence ID" value="KAK7472784.1"/>
    <property type="molecule type" value="Genomic_DNA"/>
</dbReference>
<feature type="signal peptide" evidence="1">
    <location>
        <begin position="1"/>
        <end position="17"/>
    </location>
</feature>
<dbReference type="InterPro" id="IPR052766">
    <property type="entry name" value="S41A_metabolite_peptidase"/>
</dbReference>
<evidence type="ECO:0000313" key="2">
    <source>
        <dbReference type="EMBL" id="KAK7472784.1"/>
    </source>
</evidence>
<comment type="caution">
    <text evidence="2">The sequence shown here is derived from an EMBL/GenBank/DDBJ whole genome shotgun (WGS) entry which is preliminary data.</text>
</comment>
<protein>
    <submittedName>
        <fullName evidence="2">Uncharacterized protein</fullName>
    </submittedName>
</protein>
<organism evidence="2 3">
    <name type="scientific">Marasmiellus scandens</name>
    <dbReference type="NCBI Taxonomy" id="2682957"/>
    <lineage>
        <taxon>Eukaryota</taxon>
        <taxon>Fungi</taxon>
        <taxon>Dikarya</taxon>
        <taxon>Basidiomycota</taxon>
        <taxon>Agaricomycotina</taxon>
        <taxon>Agaricomycetes</taxon>
        <taxon>Agaricomycetidae</taxon>
        <taxon>Agaricales</taxon>
        <taxon>Marasmiineae</taxon>
        <taxon>Omphalotaceae</taxon>
        <taxon>Marasmiellus</taxon>
    </lineage>
</organism>
<name>A0ABR1K5T4_9AGAR</name>